<evidence type="ECO:0000313" key="19">
    <source>
        <dbReference type="EMBL" id="ATU82888.1"/>
    </source>
</evidence>
<feature type="signal peptide" evidence="13">
    <location>
        <begin position="1"/>
        <end position="20"/>
    </location>
</feature>
<dbReference type="EMBL" id="KY031137">
    <property type="protein sequence ID" value="ATU82888.1"/>
    <property type="molecule type" value="mRNA"/>
</dbReference>
<evidence type="ECO:0000256" key="3">
    <source>
        <dbReference type="ARBA" id="ARBA00004922"/>
    </source>
</evidence>
<organism evidence="19">
    <name type="scientific">Pristhesancus plagipennis</name>
    <name type="common">Common assassin bug</name>
    <dbReference type="NCBI Taxonomy" id="1955184"/>
    <lineage>
        <taxon>Eukaryota</taxon>
        <taxon>Metazoa</taxon>
        <taxon>Ecdysozoa</taxon>
        <taxon>Arthropoda</taxon>
        <taxon>Hexapoda</taxon>
        <taxon>Insecta</taxon>
        <taxon>Pterygota</taxon>
        <taxon>Neoptera</taxon>
        <taxon>Paraneoptera</taxon>
        <taxon>Hemiptera</taxon>
        <taxon>Heteroptera</taxon>
        <taxon>Panheteroptera</taxon>
        <taxon>Cimicomorpha</taxon>
        <taxon>Reduviidae</taxon>
        <taxon>Harpactorinae</taxon>
        <taxon>Harpactorini</taxon>
        <taxon>Pristhesancus</taxon>
    </lineage>
</organism>
<evidence type="ECO:0000259" key="18">
    <source>
        <dbReference type="Pfam" id="PF18404"/>
    </source>
</evidence>
<evidence type="ECO:0000259" key="15">
    <source>
        <dbReference type="Pfam" id="PF18401"/>
    </source>
</evidence>
<comment type="cofactor">
    <cofactor evidence="1">
        <name>Ca(2+)</name>
        <dbReference type="ChEBI" id="CHEBI:29108"/>
    </cofactor>
</comment>
<dbReference type="InterPro" id="IPR040692">
    <property type="entry name" value="UGGT_TRXL_3"/>
</dbReference>
<dbReference type="Pfam" id="PF06427">
    <property type="entry name" value="UDP-g_GGTase"/>
    <property type="match status" value="1"/>
</dbReference>
<evidence type="ECO:0000256" key="5">
    <source>
        <dbReference type="ARBA" id="ARBA00022676"/>
    </source>
</evidence>
<keyword evidence="8" id="KW-0256">Endoplasmic reticulum</keyword>
<dbReference type="Pfam" id="PF18400">
    <property type="entry name" value="Thioredoxin_12"/>
    <property type="match status" value="1"/>
</dbReference>
<evidence type="ECO:0000256" key="13">
    <source>
        <dbReference type="SAM" id="SignalP"/>
    </source>
</evidence>
<dbReference type="PANTHER" id="PTHR11226:SF0">
    <property type="entry name" value="UDP-GLUCOSE:GLYCOPROTEIN GLUCOSYLTRANSFERASE"/>
    <property type="match status" value="1"/>
</dbReference>
<evidence type="ECO:0000256" key="1">
    <source>
        <dbReference type="ARBA" id="ARBA00001913"/>
    </source>
</evidence>
<keyword evidence="6 19" id="KW-0808">Transferase</keyword>
<dbReference type="SUPFAM" id="SSF53448">
    <property type="entry name" value="Nucleotide-diphospho-sugar transferases"/>
    <property type="match status" value="1"/>
</dbReference>
<evidence type="ECO:0000259" key="16">
    <source>
        <dbReference type="Pfam" id="PF18402"/>
    </source>
</evidence>
<dbReference type="Pfam" id="PF18404">
    <property type="entry name" value="Glyco_transf_24"/>
    <property type="match status" value="1"/>
</dbReference>
<dbReference type="FunFam" id="3.90.550.10:FF:000004">
    <property type="entry name" value="UDP-glucose glycoprotein glucosyltransferase 1"/>
    <property type="match status" value="1"/>
</dbReference>
<dbReference type="Pfam" id="PF18403">
    <property type="entry name" value="Thioredoxin_15"/>
    <property type="match status" value="1"/>
</dbReference>
<feature type="domain" description="UGGT thioredoxin-like" evidence="14">
    <location>
        <begin position="38"/>
        <end position="213"/>
    </location>
</feature>
<evidence type="ECO:0000259" key="14">
    <source>
        <dbReference type="Pfam" id="PF18400"/>
    </source>
</evidence>
<dbReference type="GO" id="GO:0005788">
    <property type="term" value="C:endoplasmic reticulum lumen"/>
    <property type="evidence" value="ECO:0007669"/>
    <property type="project" value="UniProtKB-SubCell"/>
</dbReference>
<dbReference type="GO" id="GO:0003980">
    <property type="term" value="F:UDP-glucose:glycoprotein glucosyltransferase activity"/>
    <property type="evidence" value="ECO:0007669"/>
    <property type="project" value="InterPro"/>
</dbReference>
<accession>A0A2K8JM31</accession>
<keyword evidence="7 13" id="KW-0732">Signal</keyword>
<evidence type="ECO:0000256" key="2">
    <source>
        <dbReference type="ARBA" id="ARBA00004319"/>
    </source>
</evidence>
<feature type="compositionally biased region" description="Acidic residues" evidence="12">
    <location>
        <begin position="245"/>
        <end position="255"/>
    </location>
</feature>
<dbReference type="InterPro" id="IPR040497">
    <property type="entry name" value="Glyco_transf_24"/>
</dbReference>
<sequence>MNITSLLLVVLFASIDYVSSKKKPKSVTTVIDAKWKVTPLVLEMSEFIFDENPTSFWNFVDAVSSLEPQLIDEPTDKAKYNRALTVLETFLTPAQISLLKFFLSLHVYSPRVEMFCQIAEEKGVKCPVAVEIGGYVECSLNQLEKRLEASDLYNDTEILHLDHVYHKGDKGPVVILYGELGTPDFSEFHNVLKEKADKGTLRYVLRHWVKERIPKKLRLSGYGVELQMKSTEYKAQDDTKVEGTQTEDSEEEEDEEVEGFNFSKLKQLYPDKKESLEKFRQELLESTSELAPLKVWQFQELSLQAAQRILAAPKEEVLNVMTFIAQNFPTQARSLVKTVVSSDLKNEIRQNQDRFSSTLHLQPSDAALFINGMFFDLETQDIFTMLEYIRDELRVMEGLYDIGVTEKKMFKSLLAVDLGSTGVDFGLDIRDSAVMWLNDIEHDKPYQRWSTSLFDLLRPTFPGMIRSIRKNLYNLVVIGDPSCRKVIPLIKLLQSFLIHNAPLRLGIVFAVNGSKTGLEDSGVAMLNAYNYISEIRDVSQAINFITDVYASVGEDKTITANDIHTVLKAKFTFDKDEIFGSDSDYNTGLKLSSEFVEKSGLRNMPQVLLNGVSLPEKSLTADDFEEAVLSEIMNQTPALQKAVYKGDLTDKDNVIDYLMNRPNIMPRLNERVLSTTKERYLVLTKFADSSTLNVMNNMHYIMGKGNQQKNNLHLITNWLIVDLNDENGRDLLLNAIHQMEGGSNTRTGFIINTVDVNNHVINKILLGILMKSSDNSVKKVIELLNDADKIKTGSLKLTDYEINDEMEKKIDEILKYHAYFVKDILLFQPGERGVISNGRVLGPLDNNEHFTLDDFDLLERLSLSTHVDKIYNVIVKNIDDLGLLNSDMLFKSVALLASRPETKSRFEINPFGEDYSVIKLPSNAEGPAFDLVAIVDPVSHGAHKIGSILATLQQVFNADIKIFLNCVEKNSDMPLKSFYRYVIESEPQFTSSGELTNGPMAKFSNMPGAPLLTQNMLVPDNWMVESIASPHDLDNIKLDQVDSNVHSHFELEYLILEGHCFDTVVGSPPRGLQITLGTERSPTEFDTIVMANLGYFQLKANPGAWTLRLRHGRSAALYDITGYSHQGVDYAVNKSEIKILLSSFRSHAIKLKVTKKPDKIGVDLLGDDNDEQQGLWGSITSTFGGSRDDSNDGKEDVINIFSLASGHLYERFLRIMMLSVLKNTKTPVKFWFLKNYLSPTFKDFLPRMAKHYGFQYELVQYKWPRWLHQQTEKQRIIWGYKILFLDVLFPLDVKKIIFVDADQVVRADMKELVDLDLSGAPYGYTPFCDSRTEMDGFRFWKSGYWRNHLQGRKYHISALYVVDLKRFRRIAAGDRLRGQYQALSQDPNSLSNLDQDLPNNMIHQVAIKSLPQEWLWCETWCDDESKGTAKTIDLCNNPLTKEAKLTAAMRIVSEWKEYDNEIKQVQLGLGDTEHHEEEHLDTSEKLPAHHHNEL</sequence>
<evidence type="ECO:0000256" key="6">
    <source>
        <dbReference type="ARBA" id="ARBA00022679"/>
    </source>
</evidence>
<dbReference type="InterPro" id="IPR029044">
    <property type="entry name" value="Nucleotide-diphossugar_trans"/>
</dbReference>
<comment type="subcellular location">
    <subcellularLocation>
        <location evidence="2">Endoplasmic reticulum lumen</location>
    </subcellularLocation>
</comment>
<name>A0A2K8JM31_PRIPG</name>
<evidence type="ECO:0000256" key="12">
    <source>
        <dbReference type="SAM" id="MobiDB-lite"/>
    </source>
</evidence>
<feature type="chain" id="PRO_5014726554" evidence="13">
    <location>
        <begin position="21"/>
        <end position="1494"/>
    </location>
</feature>
<dbReference type="GO" id="GO:0018279">
    <property type="term" value="P:protein N-linked glycosylation via asparagine"/>
    <property type="evidence" value="ECO:0007669"/>
    <property type="project" value="TreeGrafter"/>
</dbReference>
<dbReference type="InterPro" id="IPR040694">
    <property type="entry name" value="UGGT_TRXL_2"/>
</dbReference>
<proteinExistence type="evidence at transcript level"/>
<dbReference type="InterPro" id="IPR009448">
    <property type="entry name" value="UDP-g_GGtrans"/>
</dbReference>
<dbReference type="InterPro" id="IPR040525">
    <property type="entry name" value="UGGT_TRXL_4"/>
</dbReference>
<comment type="catalytic activity">
    <reaction evidence="11">
        <text>N(4)-(alpha-D-Man-(1-&gt;2)-alpha-D-Man-(1-&gt;2)-alpha-D-Man-(1-&gt;3)-[alpha-D-Man-(1-&gt;2)-alpha-D-Man-(1-&gt;3)-[alpha-D-Man-(1-&gt;2)-alpha-D-Man-(1-&gt;6)]-alpha-D-Man-(1-&gt;6)]-beta-D-Man-(1-&gt;4)-beta-D-GlcNAc-(1-&gt;4)-beta-D-GlcNAc)-L-asparaginyl-[protein] (N-glucan mannose isomer 9A1,2,3B1,2,3) + UDP-alpha-D-glucose = N(4)-(alpha-D-Glc-(1-&gt;3)-alpha-D-Man-(1-&gt;2)-alpha-D-Man-(1-&gt;2)-alpha-D-Man-(1-&gt;3)-[alpha-D-Man-(1-&gt;2)-alpha-D-Man-(1-&gt;3)-[alpha-D-Man-(1-&gt;2)-alpha-D-Man-(1-&gt;6)]-alpha-D-Man-(1-&gt;6)]-beta-D-Man-(1-&gt;4)-beta-D-GlcNAc-(1-&gt;4)-beta-D-GlcNAc)-L-asparaginyl-[protein] + UDP + H(+)</text>
        <dbReference type="Rhea" id="RHEA:61304"/>
        <dbReference type="Rhea" id="RHEA-COMP:14356"/>
        <dbReference type="Rhea" id="RHEA-COMP:14357"/>
        <dbReference type="ChEBI" id="CHEBI:15378"/>
        <dbReference type="ChEBI" id="CHEBI:58223"/>
        <dbReference type="ChEBI" id="CHEBI:58885"/>
        <dbReference type="ChEBI" id="CHEBI:59080"/>
        <dbReference type="ChEBI" id="CHEBI:139493"/>
    </reaction>
</comment>
<evidence type="ECO:0000256" key="11">
    <source>
        <dbReference type="ARBA" id="ARBA00048456"/>
    </source>
</evidence>
<reference evidence="19" key="1">
    <citation type="submission" date="2016-10" db="EMBL/GenBank/DDBJ databases">
        <title>The assassin bug Pristhesancus plagipennis produces two different types of venom.</title>
        <authorList>
            <person name="Walker A.A."/>
            <person name="Herzig V."/>
            <person name="Jin J."/>
            <person name="Fry B.G."/>
            <person name="King G.F."/>
        </authorList>
    </citation>
    <scope>NUCLEOTIDE SEQUENCE</scope>
    <source>
        <tissue evidence="19">Venom/labial glands</tissue>
    </source>
</reference>
<comment type="pathway">
    <text evidence="3">Protein modification; protein glycosylation.</text>
</comment>
<feature type="region of interest" description="Disordered" evidence="12">
    <location>
        <begin position="234"/>
        <end position="255"/>
    </location>
</feature>
<feature type="domain" description="UGGT thioredoxin-like" evidence="16">
    <location>
        <begin position="428"/>
        <end position="672"/>
    </location>
</feature>
<evidence type="ECO:0000256" key="10">
    <source>
        <dbReference type="ARBA" id="ARBA00045874"/>
    </source>
</evidence>
<dbReference type="GO" id="GO:0036503">
    <property type="term" value="P:ERAD pathway"/>
    <property type="evidence" value="ECO:0007669"/>
    <property type="project" value="TreeGrafter"/>
</dbReference>
<evidence type="ECO:0000259" key="17">
    <source>
        <dbReference type="Pfam" id="PF18403"/>
    </source>
</evidence>
<protein>
    <submittedName>
        <fullName evidence="19">Secreted Glucosyltransferase-like protein</fullName>
    </submittedName>
</protein>
<dbReference type="CDD" id="cd06432">
    <property type="entry name" value="GT8_HUGT1_C_like"/>
    <property type="match status" value="1"/>
</dbReference>
<dbReference type="InterPro" id="IPR040693">
    <property type="entry name" value="UGGT_TRXL_1"/>
</dbReference>
<feature type="domain" description="Glucosyltransferase 24 catalytic" evidence="18">
    <location>
        <begin position="1198"/>
        <end position="1465"/>
    </location>
</feature>
<feature type="region of interest" description="Disordered" evidence="12">
    <location>
        <begin position="1472"/>
        <end position="1494"/>
    </location>
</feature>
<keyword evidence="5" id="KW-0328">Glycosyltransferase</keyword>
<comment type="function">
    <text evidence="10">Recognizes glycoproteins with minor folding defects. Reglucosylates single N-glycans near the misfolded part of the protein, thus providing quality control for protein folding in the endoplasmic reticulum. Reglucosylated proteins are recognized by calreticulin for recycling to the endoplasmic reticulum and refolding or degradation.</text>
</comment>
<comment type="similarity">
    <text evidence="4">Belongs to the glycosyltransferase 8 family.</text>
</comment>
<dbReference type="Pfam" id="PF18401">
    <property type="entry name" value="Thioredoxin_13"/>
    <property type="match status" value="1"/>
</dbReference>
<feature type="domain" description="UDP-glucose:glycoprotein glucosyltransferase thioredoxin-like" evidence="17">
    <location>
        <begin position="687"/>
        <end position="876"/>
    </location>
</feature>
<dbReference type="UniPathway" id="UPA00378"/>
<keyword evidence="9" id="KW-0325">Glycoprotein</keyword>
<dbReference type="Gene3D" id="3.90.550.10">
    <property type="entry name" value="Spore Coat Polysaccharide Biosynthesis Protein SpsA, Chain A"/>
    <property type="match status" value="1"/>
</dbReference>
<evidence type="ECO:0000256" key="8">
    <source>
        <dbReference type="ARBA" id="ARBA00022824"/>
    </source>
</evidence>
<evidence type="ECO:0000256" key="4">
    <source>
        <dbReference type="ARBA" id="ARBA00006351"/>
    </source>
</evidence>
<dbReference type="GO" id="GO:0051082">
    <property type="term" value="F:unfolded protein binding"/>
    <property type="evidence" value="ECO:0007669"/>
    <property type="project" value="TreeGrafter"/>
</dbReference>
<dbReference type="PANTHER" id="PTHR11226">
    <property type="entry name" value="UDP-GLUCOSE GLYCOPROTEIN:GLUCOSYLTRANSFERASE"/>
    <property type="match status" value="1"/>
</dbReference>
<evidence type="ECO:0000256" key="7">
    <source>
        <dbReference type="ARBA" id="ARBA00022729"/>
    </source>
</evidence>
<evidence type="ECO:0000256" key="9">
    <source>
        <dbReference type="ARBA" id="ARBA00023180"/>
    </source>
</evidence>
<feature type="domain" description="UGGT thioredoxin-like" evidence="15">
    <location>
        <begin position="287"/>
        <end position="413"/>
    </location>
</feature>
<dbReference type="Pfam" id="PF18402">
    <property type="entry name" value="Thioredoxin_14"/>
    <property type="match status" value="1"/>
</dbReference>